<proteinExistence type="predicted"/>
<evidence type="ECO:0000313" key="2">
    <source>
        <dbReference type="EMBL" id="RPJ66268.1"/>
    </source>
</evidence>
<dbReference type="EMBL" id="RPOK01000003">
    <property type="protein sequence ID" value="RPJ66268.1"/>
    <property type="molecule type" value="Genomic_DNA"/>
</dbReference>
<gene>
    <name evidence="2" type="ORF">DRW07_09225</name>
</gene>
<evidence type="ECO:0000313" key="3">
    <source>
        <dbReference type="Proteomes" id="UP000275281"/>
    </source>
</evidence>
<feature type="signal peptide" evidence="1">
    <location>
        <begin position="1"/>
        <end position="18"/>
    </location>
</feature>
<dbReference type="RefSeq" id="WP_124027628.1">
    <property type="nucleotide sequence ID" value="NZ_JBHRSN010000006.1"/>
</dbReference>
<comment type="caution">
    <text evidence="2">The sequence shown here is derived from an EMBL/GenBank/DDBJ whole genome shotgun (WGS) entry which is preliminary data.</text>
</comment>
<feature type="chain" id="PRO_5017978085" description="Phytase-like domain-containing protein" evidence="1">
    <location>
        <begin position="19"/>
        <end position="382"/>
    </location>
</feature>
<dbReference type="SUPFAM" id="SSF50956">
    <property type="entry name" value="Thermostable phytase (3-phytase)"/>
    <property type="match status" value="1"/>
</dbReference>
<keyword evidence="3" id="KW-1185">Reference proteome</keyword>
<dbReference type="OrthoDB" id="5756737at2"/>
<protein>
    <recommendedName>
        <fullName evidence="4">Phytase-like domain-containing protein</fullName>
    </recommendedName>
</protein>
<dbReference type="AlphaFoldDB" id="A0A3N5ZA74"/>
<dbReference type="Proteomes" id="UP000275281">
    <property type="component" value="Unassembled WGS sequence"/>
</dbReference>
<evidence type="ECO:0000256" key="1">
    <source>
        <dbReference type="SAM" id="SignalP"/>
    </source>
</evidence>
<keyword evidence="1" id="KW-0732">Signal</keyword>
<accession>A0A3N5ZA74</accession>
<organism evidence="2 3">
    <name type="scientific">Alteromonas sediminis</name>
    <dbReference type="NCBI Taxonomy" id="2259342"/>
    <lineage>
        <taxon>Bacteria</taxon>
        <taxon>Pseudomonadati</taxon>
        <taxon>Pseudomonadota</taxon>
        <taxon>Gammaproteobacteria</taxon>
        <taxon>Alteromonadales</taxon>
        <taxon>Alteromonadaceae</taxon>
        <taxon>Alteromonas/Salinimonas group</taxon>
        <taxon>Alteromonas</taxon>
    </lineage>
</organism>
<sequence length="382" mass="42619">MYKSSFWAFFILCFFASAACSDQPVQSAEVVAQPEQKANLLVGKWIRESDGTVMPDPQTSGLAHWRGQLLSLSDGSATESQRRRIHFIDPDSAYLAPKTNTIKMASRVRRSCFAQYLSDQPDLEALVVDPDDDTVMYMVTEDATRTGALSSRCQQRFAQTGSTAYPTLLVRLKVNENSDVTMTHVRPVQFPIEAEVGDFPNDGIEGLAMSADRVLFLGLEKDKAGKARIFSTAITADFWDDSDFIAVKDANLRLPLLNGENHPINGLTWYAPHSESPGFILAAARNDDELWVIDVSGKREPKRIMLNFAAEISEPSLDCGDHEIMDNASIEGLAVIGSQLWLVNDPWKRHYKKNTQCKTNAPHYATMSPLLFSMPLESDWFE</sequence>
<name>A0A3N5ZA74_9ALTE</name>
<dbReference type="PROSITE" id="PS51257">
    <property type="entry name" value="PROKAR_LIPOPROTEIN"/>
    <property type="match status" value="1"/>
</dbReference>
<reference evidence="2 3" key="1">
    <citation type="submission" date="2018-11" db="EMBL/GenBank/DDBJ databases">
        <authorList>
            <person name="Ye M.-Q."/>
            <person name="Du Z.-J."/>
        </authorList>
    </citation>
    <scope>NUCLEOTIDE SEQUENCE [LARGE SCALE GENOMIC DNA]</scope>
    <source>
        <strain evidence="2 3">U0105</strain>
    </source>
</reference>
<evidence type="ECO:0008006" key="4">
    <source>
        <dbReference type="Google" id="ProtNLM"/>
    </source>
</evidence>